<feature type="transmembrane region" description="Helical" evidence="1">
    <location>
        <begin position="24"/>
        <end position="44"/>
    </location>
</feature>
<reference evidence="2 3" key="1">
    <citation type="submission" date="2023-09" db="EMBL/GenBank/DDBJ databases">
        <title>Genomes of two closely related lineages of the louse Polyplax serrata with different host specificities.</title>
        <authorList>
            <person name="Martinu J."/>
            <person name="Tarabai H."/>
            <person name="Stefka J."/>
            <person name="Hypsa V."/>
        </authorList>
    </citation>
    <scope>NUCLEOTIDE SEQUENCE [LARGE SCALE GENOMIC DNA]</scope>
    <source>
        <strain evidence="2">98ZLc_SE</strain>
    </source>
</reference>
<keyword evidence="1" id="KW-1133">Transmembrane helix</keyword>
<proteinExistence type="predicted"/>
<gene>
    <name evidence="2" type="ORF">RUM44_008383</name>
</gene>
<sequence>MVISTQAPVLKEFNRHDEYSLNHFHGGVASPLFFFVVVAVVAVVEFQKNPVLYLGTGQTGILTTTDGHFREHMEWLGQLRKGAKETLHVFSTQTRMRTPSLPTILEN</sequence>
<accession>A0ABR1BCK5</accession>
<dbReference type="EMBL" id="JAWJWF010000002">
    <property type="protein sequence ID" value="KAK6637960.1"/>
    <property type="molecule type" value="Genomic_DNA"/>
</dbReference>
<keyword evidence="3" id="KW-1185">Reference proteome</keyword>
<protein>
    <submittedName>
        <fullName evidence="2">Uncharacterized protein</fullName>
    </submittedName>
</protein>
<organism evidence="2 3">
    <name type="scientific">Polyplax serrata</name>
    <name type="common">Common mouse louse</name>
    <dbReference type="NCBI Taxonomy" id="468196"/>
    <lineage>
        <taxon>Eukaryota</taxon>
        <taxon>Metazoa</taxon>
        <taxon>Ecdysozoa</taxon>
        <taxon>Arthropoda</taxon>
        <taxon>Hexapoda</taxon>
        <taxon>Insecta</taxon>
        <taxon>Pterygota</taxon>
        <taxon>Neoptera</taxon>
        <taxon>Paraneoptera</taxon>
        <taxon>Psocodea</taxon>
        <taxon>Troctomorpha</taxon>
        <taxon>Phthiraptera</taxon>
        <taxon>Anoplura</taxon>
        <taxon>Polyplacidae</taxon>
        <taxon>Polyplax</taxon>
    </lineage>
</organism>
<keyword evidence="1" id="KW-0812">Transmembrane</keyword>
<evidence type="ECO:0000313" key="3">
    <source>
        <dbReference type="Proteomes" id="UP001359485"/>
    </source>
</evidence>
<dbReference type="Proteomes" id="UP001359485">
    <property type="component" value="Unassembled WGS sequence"/>
</dbReference>
<comment type="caution">
    <text evidence="2">The sequence shown here is derived from an EMBL/GenBank/DDBJ whole genome shotgun (WGS) entry which is preliminary data.</text>
</comment>
<evidence type="ECO:0000313" key="2">
    <source>
        <dbReference type="EMBL" id="KAK6637960.1"/>
    </source>
</evidence>
<name>A0ABR1BCK5_POLSC</name>
<keyword evidence="1" id="KW-0472">Membrane</keyword>
<evidence type="ECO:0000256" key="1">
    <source>
        <dbReference type="SAM" id="Phobius"/>
    </source>
</evidence>